<protein>
    <submittedName>
        <fullName evidence="1">Uncharacterized protein</fullName>
    </submittedName>
</protein>
<evidence type="ECO:0000313" key="2">
    <source>
        <dbReference type="Proteomes" id="UP001732700"/>
    </source>
</evidence>
<sequence>MMMTARGSPRINLLQSKVSQSKLSPKGRVTKRHGSSSKVRASWNPELEKSLVDLLHDHNTPEYKGQNGWSSDTWNKIVKKFHENNPYVSYTKLQVQEKEKELKRVYKMLKEARQQSGVSWNEKRWMIEAEPELWDNLIISFPKIGKFRTKGFPLFDALGELYDRQTAEGTYNFISTQQSLQPSHSHVVELDPEVSSVDVTHSHSHVGETLVDVQDDTQGGMQEANVQVNIVGHDEAHPAGPTAPSTSTENKPRKRRNNGEVSAMMEKYIEMKTKHIENAQTSSRIVDEFSIKNCVARLSTMPRSQEEKVKALPVFKIAENRELFICTDPETALLWLRTEMA</sequence>
<organism evidence="1 2">
    <name type="scientific">Avena sativa</name>
    <name type="common">Oat</name>
    <dbReference type="NCBI Taxonomy" id="4498"/>
    <lineage>
        <taxon>Eukaryota</taxon>
        <taxon>Viridiplantae</taxon>
        <taxon>Streptophyta</taxon>
        <taxon>Embryophyta</taxon>
        <taxon>Tracheophyta</taxon>
        <taxon>Spermatophyta</taxon>
        <taxon>Magnoliopsida</taxon>
        <taxon>Liliopsida</taxon>
        <taxon>Poales</taxon>
        <taxon>Poaceae</taxon>
        <taxon>BOP clade</taxon>
        <taxon>Pooideae</taxon>
        <taxon>Poodae</taxon>
        <taxon>Poeae</taxon>
        <taxon>Poeae Chloroplast Group 1 (Aveneae type)</taxon>
        <taxon>Aveninae</taxon>
        <taxon>Avena</taxon>
    </lineage>
</organism>
<proteinExistence type="predicted"/>
<accession>A0ACD5TG57</accession>
<reference evidence="1" key="1">
    <citation type="submission" date="2021-05" db="EMBL/GenBank/DDBJ databases">
        <authorList>
            <person name="Scholz U."/>
            <person name="Mascher M."/>
            <person name="Fiebig A."/>
        </authorList>
    </citation>
    <scope>NUCLEOTIDE SEQUENCE [LARGE SCALE GENOMIC DNA]</scope>
</reference>
<dbReference type="Proteomes" id="UP001732700">
    <property type="component" value="Chromosome 1A"/>
</dbReference>
<keyword evidence="2" id="KW-1185">Reference proteome</keyword>
<dbReference type="EnsemblPlants" id="AVESA.00010b.r2.1AG0048670.1">
    <property type="protein sequence ID" value="AVESA.00010b.r2.1AG0048670.1.CDS"/>
    <property type="gene ID" value="AVESA.00010b.r2.1AG0048670"/>
</dbReference>
<reference evidence="1" key="2">
    <citation type="submission" date="2025-09" db="UniProtKB">
        <authorList>
            <consortium name="EnsemblPlants"/>
        </authorList>
    </citation>
    <scope>IDENTIFICATION</scope>
</reference>
<name>A0ACD5TG57_AVESA</name>
<evidence type="ECO:0000313" key="1">
    <source>
        <dbReference type="EnsemblPlants" id="AVESA.00010b.r2.1AG0048670.1.CDS"/>
    </source>
</evidence>